<dbReference type="SMART" id="SM00248">
    <property type="entry name" value="ANK"/>
    <property type="match status" value="5"/>
</dbReference>
<dbReference type="PROSITE" id="PS50297">
    <property type="entry name" value="ANK_REP_REGION"/>
    <property type="match status" value="2"/>
</dbReference>
<dbReference type="PANTHER" id="PTHR45926">
    <property type="entry name" value="OSJNBA0053K19.4 PROTEIN"/>
    <property type="match status" value="1"/>
</dbReference>
<feature type="domain" description="Bromo" evidence="4">
    <location>
        <begin position="403"/>
        <end position="475"/>
    </location>
</feature>
<evidence type="ECO:0000256" key="3">
    <source>
        <dbReference type="SAM" id="MobiDB-lite"/>
    </source>
</evidence>
<dbReference type="Pfam" id="PF12796">
    <property type="entry name" value="Ank_2"/>
    <property type="match status" value="2"/>
</dbReference>
<keyword evidence="6" id="KW-1185">Reference proteome</keyword>
<sequence>MNFSPQLGFLAQKFQEKQQNNRITKSDLEQILEIANYSQSDIQSLIQQINEDEITYNQFLSIVGVSENSQNVQSYQQNNGYDMVSEQQQQKLTSEQLQSIYDDYKIALKNQDFEKTKLILNQYRDIDLVNKIDPSQRQISTYIAVQGPDDNIALQTLELLFDFGANLNYKDQLGQSILFYICRDGRLRLLDFILSTNTVNVNDQDRYGQTPLFYAARDNRYDIVIRLIQYGIDINIVDKLSSQTALFYAANGGHVEICKVLIENGCNPGHIDSSKKNALFFARKYNRKEVIDLFNNYFNKNKDDMSKNSGGNDNSKGEAPRSQLQKRKFKDLPKQSYKLIFTDNQGNQRELNSIEFQKFQLEYPEVANLIVNADELIDDTIVNQIKDDDTWEKIAKKVLGIIWKAKGAHLFHQPVDQKKYGISDYYEIVTKPMDFGTIKNKLNSNVYSSCQEFYDDVMQVFENCILYNGETSEVGQIGQNIKSEFENQLELTLLKKYL</sequence>
<keyword evidence="2" id="KW-0103">Bromodomain</keyword>
<organism evidence="5 6">
    <name type="scientific">Paramecium sonneborni</name>
    <dbReference type="NCBI Taxonomy" id="65129"/>
    <lineage>
        <taxon>Eukaryota</taxon>
        <taxon>Sar</taxon>
        <taxon>Alveolata</taxon>
        <taxon>Ciliophora</taxon>
        <taxon>Intramacronucleata</taxon>
        <taxon>Oligohymenophorea</taxon>
        <taxon>Peniculida</taxon>
        <taxon>Parameciidae</taxon>
        <taxon>Paramecium</taxon>
    </lineage>
</organism>
<dbReference type="PROSITE" id="PS50088">
    <property type="entry name" value="ANK_REPEAT"/>
    <property type="match status" value="2"/>
</dbReference>
<dbReference type="PROSITE" id="PS50014">
    <property type="entry name" value="BROMODOMAIN_2"/>
    <property type="match status" value="1"/>
</dbReference>
<reference evidence="5" key="1">
    <citation type="submission" date="2021-01" db="EMBL/GenBank/DDBJ databases">
        <authorList>
            <consortium name="Genoscope - CEA"/>
            <person name="William W."/>
        </authorList>
    </citation>
    <scope>NUCLEOTIDE SEQUENCE</scope>
</reference>
<proteinExistence type="predicted"/>
<evidence type="ECO:0000313" key="5">
    <source>
        <dbReference type="EMBL" id="CAD8059471.1"/>
    </source>
</evidence>
<gene>
    <name evidence="5" type="ORF">PSON_ATCC_30995.1.T0130289</name>
</gene>
<protein>
    <recommendedName>
        <fullName evidence="4">Bromo domain-containing protein</fullName>
    </recommendedName>
</protein>
<comment type="caution">
    <text evidence="5">The sequence shown here is derived from an EMBL/GenBank/DDBJ whole genome shotgun (WGS) entry which is preliminary data.</text>
</comment>
<dbReference type="SMART" id="SM00297">
    <property type="entry name" value="BROMO"/>
    <property type="match status" value="1"/>
</dbReference>
<evidence type="ECO:0000256" key="1">
    <source>
        <dbReference type="PROSITE-ProRule" id="PRU00023"/>
    </source>
</evidence>
<dbReference type="Proteomes" id="UP000692954">
    <property type="component" value="Unassembled WGS sequence"/>
</dbReference>
<evidence type="ECO:0000256" key="2">
    <source>
        <dbReference type="PROSITE-ProRule" id="PRU00035"/>
    </source>
</evidence>
<dbReference type="AlphaFoldDB" id="A0A8S1KYL6"/>
<evidence type="ECO:0000259" key="4">
    <source>
        <dbReference type="PROSITE" id="PS50014"/>
    </source>
</evidence>
<feature type="repeat" description="ANK" evidence="1">
    <location>
        <begin position="241"/>
        <end position="273"/>
    </location>
</feature>
<feature type="repeat" description="ANK" evidence="1">
    <location>
        <begin position="207"/>
        <end position="239"/>
    </location>
</feature>
<dbReference type="InterPro" id="IPR002110">
    <property type="entry name" value="Ankyrin_rpt"/>
</dbReference>
<evidence type="ECO:0000313" key="6">
    <source>
        <dbReference type="Proteomes" id="UP000692954"/>
    </source>
</evidence>
<name>A0A8S1KYL6_9CILI</name>
<accession>A0A8S1KYL6</accession>
<keyword evidence="1" id="KW-0040">ANK repeat</keyword>
<dbReference type="EMBL" id="CAJJDN010000013">
    <property type="protein sequence ID" value="CAD8059471.1"/>
    <property type="molecule type" value="Genomic_DNA"/>
</dbReference>
<feature type="region of interest" description="Disordered" evidence="3">
    <location>
        <begin position="304"/>
        <end position="325"/>
    </location>
</feature>
<dbReference type="Pfam" id="PF00439">
    <property type="entry name" value="Bromodomain"/>
    <property type="match status" value="1"/>
</dbReference>
<dbReference type="OrthoDB" id="448960at2759"/>
<dbReference type="InterPro" id="IPR001487">
    <property type="entry name" value="Bromodomain"/>
</dbReference>